<dbReference type="PhylomeDB" id="B8MNZ8"/>
<dbReference type="EMBL" id="EQ962658">
    <property type="protein sequence ID" value="EED14238.1"/>
    <property type="molecule type" value="Genomic_DNA"/>
</dbReference>
<dbReference type="Proteomes" id="UP000001745">
    <property type="component" value="Unassembled WGS sequence"/>
</dbReference>
<name>B8MNZ8_TALSN</name>
<feature type="compositionally biased region" description="Polar residues" evidence="1">
    <location>
        <begin position="16"/>
        <end position="37"/>
    </location>
</feature>
<dbReference type="OrthoDB" id="10387881at2759"/>
<gene>
    <name evidence="2" type="ORF">TSTA_104530</name>
</gene>
<keyword evidence="3" id="KW-1185">Reference proteome</keyword>
<proteinExistence type="predicted"/>
<dbReference type="VEuPathDB" id="FungiDB:TSTA_104530"/>
<accession>B8MNZ8</accession>
<organism evidence="2 3">
    <name type="scientific">Talaromyces stipitatus (strain ATCC 10500 / CBS 375.48 / QM 6759 / NRRL 1006)</name>
    <name type="common">Penicillium stipitatum</name>
    <dbReference type="NCBI Taxonomy" id="441959"/>
    <lineage>
        <taxon>Eukaryota</taxon>
        <taxon>Fungi</taxon>
        <taxon>Dikarya</taxon>
        <taxon>Ascomycota</taxon>
        <taxon>Pezizomycotina</taxon>
        <taxon>Eurotiomycetes</taxon>
        <taxon>Eurotiomycetidae</taxon>
        <taxon>Eurotiales</taxon>
        <taxon>Trichocomaceae</taxon>
        <taxon>Talaromyces</taxon>
        <taxon>Talaromyces sect. Talaromyces</taxon>
    </lineage>
</organism>
<dbReference type="RefSeq" id="XP_002486476.1">
    <property type="nucleotide sequence ID" value="XM_002486431.1"/>
</dbReference>
<dbReference type="InParanoid" id="B8MNZ8"/>
<sequence>MSSVAPLALQPLDSPPTLNLPHQSDNPPAPLNSTDTKSNDLITQRIIQLQSLLSTLHAYRETIPAIIEAYKSGKLTIEPGQLTFWTGNCQLGPVRKFDVPTTEDERLGQQVKVMGMLDEMLKVQDRGDLLWIENPLPSEGG</sequence>
<dbReference type="AlphaFoldDB" id="B8MNZ8"/>
<evidence type="ECO:0000313" key="3">
    <source>
        <dbReference type="Proteomes" id="UP000001745"/>
    </source>
</evidence>
<evidence type="ECO:0000313" key="2">
    <source>
        <dbReference type="EMBL" id="EED14238.1"/>
    </source>
</evidence>
<reference evidence="3" key="1">
    <citation type="journal article" date="2015" name="Genome Announc.">
        <title>Genome sequence of the AIDS-associated pathogen Penicillium marneffei (ATCC18224) and its near taxonomic relative Talaromyces stipitatus (ATCC10500).</title>
        <authorList>
            <person name="Nierman W.C."/>
            <person name="Fedorova-Abrams N.D."/>
            <person name="Andrianopoulos A."/>
        </authorList>
    </citation>
    <scope>NUCLEOTIDE SEQUENCE [LARGE SCALE GENOMIC DNA]</scope>
    <source>
        <strain evidence="3">ATCC 10500 / CBS 375.48 / QM 6759 / NRRL 1006</strain>
    </source>
</reference>
<protein>
    <submittedName>
        <fullName evidence="2">Uncharacterized protein</fullName>
    </submittedName>
</protein>
<feature type="region of interest" description="Disordered" evidence="1">
    <location>
        <begin position="1"/>
        <end position="37"/>
    </location>
</feature>
<dbReference type="HOGENOM" id="CLU_1856651_0_0_1"/>
<dbReference type="GeneID" id="8103224"/>
<evidence type="ECO:0000256" key="1">
    <source>
        <dbReference type="SAM" id="MobiDB-lite"/>
    </source>
</evidence>